<dbReference type="Gene3D" id="3.40.50.2000">
    <property type="entry name" value="Glycogen Phosphorylase B"/>
    <property type="match status" value="2"/>
</dbReference>
<dbReference type="AlphaFoldDB" id="A0AB39USC8"/>
<gene>
    <name evidence="3" type="ORF">AAIA72_09105</name>
</gene>
<dbReference type="KEGG" id="tcd:AAIA72_09105"/>
<feature type="domain" description="Glycosyltransferase subfamily 4-like N-terminal" evidence="2">
    <location>
        <begin position="15"/>
        <end position="172"/>
    </location>
</feature>
<organism evidence="3">
    <name type="scientific">Thermohahella caldifontis</name>
    <dbReference type="NCBI Taxonomy" id="3142973"/>
    <lineage>
        <taxon>Bacteria</taxon>
        <taxon>Pseudomonadati</taxon>
        <taxon>Pseudomonadota</taxon>
        <taxon>Gammaproteobacteria</taxon>
        <taxon>Oceanospirillales</taxon>
        <taxon>Hahellaceae</taxon>
        <taxon>Thermohahella</taxon>
    </lineage>
</organism>
<feature type="domain" description="Glycosyl transferase family 1" evidence="1">
    <location>
        <begin position="184"/>
        <end position="333"/>
    </location>
</feature>
<dbReference type="InterPro" id="IPR050194">
    <property type="entry name" value="Glycosyltransferase_grp1"/>
</dbReference>
<reference evidence="3" key="1">
    <citation type="submission" date="2024-05" db="EMBL/GenBank/DDBJ databases">
        <title>Genome sequencing of novel strain.</title>
        <authorList>
            <person name="Ganbat D."/>
            <person name="Ganbat S."/>
            <person name="Lee S.-J."/>
        </authorList>
    </citation>
    <scope>NUCLEOTIDE SEQUENCE</scope>
    <source>
        <strain evidence="3">SMD15-11</strain>
    </source>
</reference>
<dbReference type="EMBL" id="CP154858">
    <property type="protein sequence ID" value="XDT70969.1"/>
    <property type="molecule type" value="Genomic_DNA"/>
</dbReference>
<sequence>MKILRVYPFLPPRQGGLEKHVLRLSQLQRQQGHDVVVAFNCGNMSSPFDIRLLRGASLARVRPQVVRDLLFYIAVVLNITTRRLRFDVVHLHGDYTAFYFGPLLARLCSAKILCCSVHGKMRRTKIFRSIYSKILSDYDLVYCTGYSEYLYLKNEVRPSVKVFWQPSGVDNEFLSEGANTVFEYDVVTVGSLVPVKNHKLFIDVANKLPSLKFAIAGSGALQSELTRYIQYLKADNVKLLGQLTPSEIRDLMRNTKIFLLTSLSEGTPTVMLEAMSAGAVVVTTPSNDYSLILGDNINGIVTSDFDAEVIASKIIEILENPLELNRISTNAKRKSAEYQWERVAQNISSLMLDGLGRR</sequence>
<name>A0AB39USC8_9GAMM</name>
<dbReference type="CDD" id="cd03801">
    <property type="entry name" value="GT4_PimA-like"/>
    <property type="match status" value="1"/>
</dbReference>
<keyword evidence="3" id="KW-0328">Glycosyltransferase</keyword>
<evidence type="ECO:0000259" key="2">
    <source>
        <dbReference type="Pfam" id="PF13439"/>
    </source>
</evidence>
<evidence type="ECO:0000259" key="1">
    <source>
        <dbReference type="Pfam" id="PF00534"/>
    </source>
</evidence>
<keyword evidence="3" id="KW-0808">Transferase</keyword>
<dbReference type="EC" id="2.4.-.-" evidence="3"/>
<dbReference type="Pfam" id="PF13439">
    <property type="entry name" value="Glyco_transf_4"/>
    <property type="match status" value="1"/>
</dbReference>
<dbReference type="InterPro" id="IPR001296">
    <property type="entry name" value="Glyco_trans_1"/>
</dbReference>
<dbReference type="SUPFAM" id="SSF53756">
    <property type="entry name" value="UDP-Glycosyltransferase/glycogen phosphorylase"/>
    <property type="match status" value="1"/>
</dbReference>
<protein>
    <submittedName>
        <fullName evidence="3">Glycosyltransferase family 4 protein</fullName>
        <ecNumber evidence="3">2.4.-.-</ecNumber>
    </submittedName>
</protein>
<proteinExistence type="predicted"/>
<evidence type="ECO:0000313" key="3">
    <source>
        <dbReference type="EMBL" id="XDT70969.1"/>
    </source>
</evidence>
<dbReference type="GO" id="GO:0016757">
    <property type="term" value="F:glycosyltransferase activity"/>
    <property type="evidence" value="ECO:0007669"/>
    <property type="project" value="UniProtKB-KW"/>
</dbReference>
<accession>A0AB39USC8</accession>
<dbReference type="InterPro" id="IPR028098">
    <property type="entry name" value="Glyco_trans_4-like_N"/>
</dbReference>
<dbReference type="PANTHER" id="PTHR45947:SF3">
    <property type="entry name" value="SULFOQUINOVOSYL TRANSFERASE SQD2"/>
    <property type="match status" value="1"/>
</dbReference>
<dbReference type="PANTHER" id="PTHR45947">
    <property type="entry name" value="SULFOQUINOVOSYL TRANSFERASE SQD2"/>
    <property type="match status" value="1"/>
</dbReference>
<dbReference type="RefSeq" id="WP_369600010.1">
    <property type="nucleotide sequence ID" value="NZ_CP154858.1"/>
</dbReference>
<dbReference type="Pfam" id="PF00534">
    <property type="entry name" value="Glycos_transf_1"/>
    <property type="match status" value="1"/>
</dbReference>